<evidence type="ECO:0000256" key="11">
    <source>
        <dbReference type="ARBA" id="ARBA00023146"/>
    </source>
</evidence>
<accession>A0A5D0MM38</accession>
<dbReference type="InterPro" id="IPR014729">
    <property type="entry name" value="Rossmann-like_a/b/a_fold"/>
</dbReference>
<dbReference type="InterPro" id="IPR015273">
    <property type="entry name" value="Cys-tRNA-synt_Ia_DALR"/>
</dbReference>
<dbReference type="GO" id="GO:0005524">
    <property type="term" value="F:ATP binding"/>
    <property type="evidence" value="ECO:0007669"/>
    <property type="project" value="UniProtKB-UniRule"/>
</dbReference>
<dbReference type="PANTHER" id="PTHR10890">
    <property type="entry name" value="CYSTEINYL-TRNA SYNTHETASE"/>
    <property type="match status" value="1"/>
</dbReference>
<feature type="binding site" evidence="12">
    <location>
        <position position="28"/>
    </location>
    <ligand>
        <name>Zn(2+)</name>
        <dbReference type="ChEBI" id="CHEBI:29105"/>
    </ligand>
</feature>
<feature type="binding site" evidence="12">
    <location>
        <position position="208"/>
    </location>
    <ligand>
        <name>Zn(2+)</name>
        <dbReference type="ChEBI" id="CHEBI:29105"/>
    </ligand>
</feature>
<reference evidence="14 15" key="1">
    <citation type="submission" date="2019-08" db="EMBL/GenBank/DDBJ databases">
        <title>Genomic characterization of a novel candidate phylum (ARYD3) from a high temperature, high salinity tertiary oil reservoir in north central Oklahoma, USA.</title>
        <authorList>
            <person name="Youssef N.H."/>
            <person name="Yadav A."/>
            <person name="Elshahed M.S."/>
        </authorList>
    </citation>
    <scope>NUCLEOTIDE SEQUENCE [LARGE SCALE GENOMIC DNA]</scope>
    <source>
        <strain evidence="14">ARYD1</strain>
    </source>
</reference>
<keyword evidence="5 12" id="KW-0436">Ligase</keyword>
<dbReference type="Proteomes" id="UP000323337">
    <property type="component" value="Unassembled WGS sequence"/>
</dbReference>
<dbReference type="Gene3D" id="1.20.120.1910">
    <property type="entry name" value="Cysteine-tRNA ligase, C-terminal anti-codon recognition domain"/>
    <property type="match status" value="1"/>
</dbReference>
<evidence type="ECO:0000256" key="12">
    <source>
        <dbReference type="HAMAP-Rule" id="MF_00041"/>
    </source>
</evidence>
<keyword evidence="6 12" id="KW-0479">Metal-binding</keyword>
<feature type="binding site" evidence="12">
    <location>
        <position position="268"/>
    </location>
    <ligand>
        <name>ATP</name>
        <dbReference type="ChEBI" id="CHEBI:30616"/>
    </ligand>
</feature>
<comment type="caution">
    <text evidence="14">The sequence shown here is derived from an EMBL/GenBank/DDBJ whole genome shotgun (WGS) entry which is preliminary data.</text>
</comment>
<dbReference type="PRINTS" id="PR00983">
    <property type="entry name" value="TRNASYNTHCYS"/>
</dbReference>
<comment type="cofactor">
    <cofactor evidence="12">
        <name>Zn(2+)</name>
        <dbReference type="ChEBI" id="CHEBI:29105"/>
    </cofactor>
    <text evidence="12">Binds 1 zinc ion per subunit.</text>
</comment>
<feature type="short sequence motif" description="'KMSKS' region" evidence="12">
    <location>
        <begin position="265"/>
        <end position="269"/>
    </location>
</feature>
<dbReference type="CDD" id="cd00672">
    <property type="entry name" value="CysRS_core"/>
    <property type="match status" value="1"/>
</dbReference>
<keyword evidence="10 12" id="KW-0648">Protein biosynthesis</keyword>
<dbReference type="FunFam" id="3.40.50.620:FF:000009">
    <property type="entry name" value="Cysteine--tRNA ligase"/>
    <property type="match status" value="1"/>
</dbReference>
<comment type="subcellular location">
    <subcellularLocation>
        <location evidence="1 12">Cytoplasm</location>
    </subcellularLocation>
</comment>
<evidence type="ECO:0000256" key="1">
    <source>
        <dbReference type="ARBA" id="ARBA00004496"/>
    </source>
</evidence>
<keyword evidence="8 12" id="KW-0862">Zinc</keyword>
<comment type="similarity">
    <text evidence="2 12">Belongs to the class-I aminoacyl-tRNA synthetase family.</text>
</comment>
<dbReference type="RefSeq" id="WP_303701976.1">
    <property type="nucleotide sequence ID" value="NZ_VSIV01000334.1"/>
</dbReference>
<evidence type="ECO:0000256" key="2">
    <source>
        <dbReference type="ARBA" id="ARBA00005594"/>
    </source>
</evidence>
<gene>
    <name evidence="12" type="primary">cysS</name>
    <name evidence="14" type="ORF">FXF49_11135</name>
</gene>
<dbReference type="InterPro" id="IPR015803">
    <property type="entry name" value="Cys-tRNA-ligase"/>
</dbReference>
<protein>
    <recommendedName>
        <fullName evidence="12">Cysteine--tRNA ligase</fullName>
        <ecNumber evidence="12">6.1.1.16</ecNumber>
    </recommendedName>
    <alternativeName>
        <fullName evidence="12">Cysteinyl-tRNA synthetase</fullName>
        <shortName evidence="12">CysRS</shortName>
    </alternativeName>
</protein>
<evidence type="ECO:0000313" key="14">
    <source>
        <dbReference type="EMBL" id="TYB32510.1"/>
    </source>
</evidence>
<dbReference type="PANTHER" id="PTHR10890:SF3">
    <property type="entry name" value="CYSTEINE--TRNA LIGASE, CYTOPLASMIC"/>
    <property type="match status" value="1"/>
</dbReference>
<dbReference type="GO" id="GO:0006423">
    <property type="term" value="P:cysteinyl-tRNA aminoacylation"/>
    <property type="evidence" value="ECO:0007669"/>
    <property type="project" value="UniProtKB-UniRule"/>
</dbReference>
<dbReference type="SUPFAM" id="SSF47323">
    <property type="entry name" value="Anticodon-binding domain of a subclass of class I aminoacyl-tRNA synthetases"/>
    <property type="match status" value="1"/>
</dbReference>
<dbReference type="Gene3D" id="3.40.50.620">
    <property type="entry name" value="HUPs"/>
    <property type="match status" value="1"/>
</dbReference>
<comment type="catalytic activity">
    <reaction evidence="12">
        <text>tRNA(Cys) + L-cysteine + ATP = L-cysteinyl-tRNA(Cys) + AMP + diphosphate</text>
        <dbReference type="Rhea" id="RHEA:17773"/>
        <dbReference type="Rhea" id="RHEA-COMP:9661"/>
        <dbReference type="Rhea" id="RHEA-COMP:9679"/>
        <dbReference type="ChEBI" id="CHEBI:30616"/>
        <dbReference type="ChEBI" id="CHEBI:33019"/>
        <dbReference type="ChEBI" id="CHEBI:35235"/>
        <dbReference type="ChEBI" id="CHEBI:78442"/>
        <dbReference type="ChEBI" id="CHEBI:78517"/>
        <dbReference type="ChEBI" id="CHEBI:456215"/>
        <dbReference type="EC" id="6.1.1.16"/>
    </reaction>
</comment>
<dbReference type="GO" id="GO:0004817">
    <property type="term" value="F:cysteine-tRNA ligase activity"/>
    <property type="evidence" value="ECO:0007669"/>
    <property type="project" value="UniProtKB-UniRule"/>
</dbReference>
<dbReference type="InterPro" id="IPR032678">
    <property type="entry name" value="tRNA-synt_1_cat_dom"/>
</dbReference>
<dbReference type="GO" id="GO:0008270">
    <property type="term" value="F:zinc ion binding"/>
    <property type="evidence" value="ECO:0007669"/>
    <property type="project" value="UniProtKB-UniRule"/>
</dbReference>
<evidence type="ECO:0000313" key="15">
    <source>
        <dbReference type="Proteomes" id="UP000323337"/>
    </source>
</evidence>
<keyword evidence="9 12" id="KW-0067">ATP-binding</keyword>
<dbReference type="SUPFAM" id="SSF52374">
    <property type="entry name" value="Nucleotidylyl transferase"/>
    <property type="match status" value="1"/>
</dbReference>
<evidence type="ECO:0000256" key="6">
    <source>
        <dbReference type="ARBA" id="ARBA00022723"/>
    </source>
</evidence>
<comment type="subunit">
    <text evidence="3 12">Monomer.</text>
</comment>
<keyword evidence="7 12" id="KW-0547">Nucleotide-binding</keyword>
<feature type="binding site" evidence="12">
    <location>
        <position position="237"/>
    </location>
    <ligand>
        <name>Zn(2+)</name>
        <dbReference type="ChEBI" id="CHEBI:29105"/>
    </ligand>
</feature>
<evidence type="ECO:0000256" key="10">
    <source>
        <dbReference type="ARBA" id="ARBA00022917"/>
    </source>
</evidence>
<evidence type="ECO:0000256" key="4">
    <source>
        <dbReference type="ARBA" id="ARBA00022490"/>
    </source>
</evidence>
<keyword evidence="4 12" id="KW-0963">Cytoplasm</keyword>
<name>A0A5D0MM38_FLESI</name>
<dbReference type="AlphaFoldDB" id="A0A5D0MM38"/>
<evidence type="ECO:0000256" key="7">
    <source>
        <dbReference type="ARBA" id="ARBA00022741"/>
    </source>
</evidence>
<dbReference type="InterPro" id="IPR009080">
    <property type="entry name" value="tRNAsynth_Ia_anticodon-bd"/>
</dbReference>
<proteinExistence type="inferred from homology"/>
<dbReference type="Pfam" id="PF09190">
    <property type="entry name" value="DALR_2"/>
    <property type="match status" value="1"/>
</dbReference>
<dbReference type="HAMAP" id="MF_00041">
    <property type="entry name" value="Cys_tRNA_synth"/>
    <property type="match status" value="1"/>
</dbReference>
<evidence type="ECO:0000256" key="9">
    <source>
        <dbReference type="ARBA" id="ARBA00022840"/>
    </source>
</evidence>
<feature type="domain" description="Cysteinyl-tRNA synthetase class Ia DALR" evidence="13">
    <location>
        <begin position="351"/>
        <end position="418"/>
    </location>
</feature>
<dbReference type="NCBIfam" id="TIGR00435">
    <property type="entry name" value="cysS"/>
    <property type="match status" value="1"/>
</dbReference>
<feature type="short sequence motif" description="'HIGH' region" evidence="12">
    <location>
        <begin position="30"/>
        <end position="40"/>
    </location>
</feature>
<keyword evidence="11 12" id="KW-0030">Aminoacyl-tRNA synthetase</keyword>
<feature type="binding site" evidence="12">
    <location>
        <position position="233"/>
    </location>
    <ligand>
        <name>Zn(2+)</name>
        <dbReference type="ChEBI" id="CHEBI:29105"/>
    </ligand>
</feature>
<dbReference type="InterPro" id="IPR024909">
    <property type="entry name" value="Cys-tRNA/MSH_ligase"/>
</dbReference>
<dbReference type="SMART" id="SM00840">
    <property type="entry name" value="DALR_2"/>
    <property type="match status" value="1"/>
</dbReference>
<sequence>MLKIYNTLNARKEIFKPINDNNVNMYVCGVTVYDKCHVGHARSAVVFDTARRYMQYRGYNVTFVKNFTDIDDKIIKKSNETGISWQEITEKYIREHDYDMNKLNVMKPNYEPKATEYIDEMIELCSQLIENGNAYEIDGDVYFRVKSFHGYGKLSNRDIEELKAGTRIEVRDNKEDPLDFALWKKSKEGEPGWQSPWGMGRPGWHIECSVMSSKILGLPFDIHGGGKDLIFPHHENEIAQSETSCGCQFAKYWMHNGFVNINKEKMSKSLGNFFTIRDIIEEFEPESLRYFLLTTHYRSPLDFSEDKLIEAESALDRIYTLIDSMESYKAGKKGKKLIDEVSSIKGNFEKDFTEAMDDDFNTAAALSVIFEYIRKINVLLENKPDTESFESLKNQFDGILKIVRSTLGIAVKSPEDWFRANLSIPENELLEKINQRNEHRKNKEFDKADSIRDELKEKGIELLDTPEGTKYRARRVHRVE</sequence>
<dbReference type="GO" id="GO:0005829">
    <property type="term" value="C:cytosol"/>
    <property type="evidence" value="ECO:0007669"/>
    <property type="project" value="TreeGrafter"/>
</dbReference>
<evidence type="ECO:0000256" key="3">
    <source>
        <dbReference type="ARBA" id="ARBA00011245"/>
    </source>
</evidence>
<dbReference type="Pfam" id="PF01406">
    <property type="entry name" value="tRNA-synt_1e"/>
    <property type="match status" value="1"/>
</dbReference>
<evidence type="ECO:0000259" key="13">
    <source>
        <dbReference type="SMART" id="SM00840"/>
    </source>
</evidence>
<dbReference type="EC" id="6.1.1.16" evidence="12"/>
<organism evidence="14 15">
    <name type="scientific">Flexistipes sinusarabici</name>
    <dbReference type="NCBI Taxonomy" id="2352"/>
    <lineage>
        <taxon>Bacteria</taxon>
        <taxon>Pseudomonadati</taxon>
        <taxon>Deferribacterota</taxon>
        <taxon>Deferribacteres</taxon>
        <taxon>Deferribacterales</taxon>
        <taxon>Flexistipitaceae</taxon>
        <taxon>Flexistipes</taxon>
    </lineage>
</organism>
<evidence type="ECO:0000256" key="8">
    <source>
        <dbReference type="ARBA" id="ARBA00022833"/>
    </source>
</evidence>
<evidence type="ECO:0000256" key="5">
    <source>
        <dbReference type="ARBA" id="ARBA00022598"/>
    </source>
</evidence>
<dbReference type="EMBL" id="VSIV01000334">
    <property type="protein sequence ID" value="TYB32510.1"/>
    <property type="molecule type" value="Genomic_DNA"/>
</dbReference>